<dbReference type="AlphaFoldDB" id="A0A7S8E731"/>
<dbReference type="InterPro" id="IPR050297">
    <property type="entry name" value="LipidA_mod_glycosyltrf_83"/>
</dbReference>
<evidence type="ECO:0000313" key="10">
    <source>
        <dbReference type="Proteomes" id="UP000594468"/>
    </source>
</evidence>
<dbReference type="PANTHER" id="PTHR33908:SF11">
    <property type="entry name" value="MEMBRANE PROTEIN"/>
    <property type="match status" value="1"/>
</dbReference>
<evidence type="ECO:0000256" key="2">
    <source>
        <dbReference type="ARBA" id="ARBA00022475"/>
    </source>
</evidence>
<feature type="transmembrane region" description="Helical" evidence="8">
    <location>
        <begin position="141"/>
        <end position="158"/>
    </location>
</feature>
<keyword evidence="5 8" id="KW-0812">Transmembrane</keyword>
<protein>
    <recommendedName>
        <fullName evidence="11">Glycosyltransferase RgtA/B/C/D-like domain-containing protein</fullName>
    </recommendedName>
</protein>
<dbReference type="GO" id="GO:0005886">
    <property type="term" value="C:plasma membrane"/>
    <property type="evidence" value="ECO:0007669"/>
    <property type="project" value="UniProtKB-SubCell"/>
</dbReference>
<keyword evidence="6 8" id="KW-1133">Transmembrane helix</keyword>
<dbReference type="Proteomes" id="UP000594468">
    <property type="component" value="Chromosome"/>
</dbReference>
<feature type="transmembrane region" description="Helical" evidence="8">
    <location>
        <begin position="88"/>
        <end position="107"/>
    </location>
</feature>
<feature type="transmembrane region" description="Helical" evidence="8">
    <location>
        <begin position="64"/>
        <end position="81"/>
    </location>
</feature>
<feature type="transmembrane region" description="Helical" evidence="8">
    <location>
        <begin position="215"/>
        <end position="232"/>
    </location>
</feature>
<evidence type="ECO:0000256" key="7">
    <source>
        <dbReference type="ARBA" id="ARBA00023136"/>
    </source>
</evidence>
<gene>
    <name evidence="9" type="ORF">G4Y79_18120</name>
</gene>
<keyword evidence="2" id="KW-1003">Cell membrane</keyword>
<evidence type="ECO:0000313" key="9">
    <source>
        <dbReference type="EMBL" id="QPC81591.1"/>
    </source>
</evidence>
<evidence type="ECO:0000256" key="6">
    <source>
        <dbReference type="ARBA" id="ARBA00022989"/>
    </source>
</evidence>
<sequence>MHIHTLKRRDWLTLLLILFVASLLRFGQPGIVEFYHDEAMLSTLAQQMAAGETFPLTGINSSTGIPNPPISVYIMVLPYLVTSDPQAATLFVMGLNVIGVGLLWLLGHRYFGQLAGLVAGLTYAVSPWAVLYSRKIWAQDFHTPFILLGLLLGLYGYWEASPRATGRAKKSQLIAQGLCLPILLLAMQIHFAAWALLPLYLLLLWQGRDRIRWRAFIASVVLSALVMLPYAVGLSQTLQEDPTRISAAAERSEAVQGLHFSLDALSDTAYLITGYGLETWIAPNQQSEMLAAVPSISLWWLIGVVTLLGIVRLLWQKNQRRYAAFVMIWAFLPPLALIPQWTPVYPHYFIASIPAYAVLAGLGVAWIARWVPLKRTGQAIILSAYVVILLTQAMWWRGALRYIDENGIEPPGFTVPLHDLRTIAHDLAAYDDVLVLSYGMSWSLHHESAVWPVLLRDTTTCVRTLMPEGYAVFPQGAFAVLVAPDAPAHPVNGLYTQGDSTSYPTRYGETPYMLYSFEQAPTWNGPTITDVDPISYDIGVNLTGYALAEGRIYLRWQLPASQEDINYQYSAQLFDAEERIGQADTVFWQQRHWCVGDTLITWAPMDQGDRADTLQVSLYRLGTGSQLGQFFNANVLDAAGVPAGQYAVIPLE</sequence>
<name>A0A7S8E731_9CHLR</name>
<keyword evidence="4" id="KW-0808">Transferase</keyword>
<evidence type="ECO:0000256" key="1">
    <source>
        <dbReference type="ARBA" id="ARBA00004651"/>
    </source>
</evidence>
<evidence type="ECO:0008006" key="11">
    <source>
        <dbReference type="Google" id="ProtNLM"/>
    </source>
</evidence>
<dbReference type="KEGG" id="pmet:G4Y79_18120"/>
<feature type="transmembrane region" description="Helical" evidence="8">
    <location>
        <begin position="113"/>
        <end position="132"/>
    </location>
</feature>
<evidence type="ECO:0000256" key="4">
    <source>
        <dbReference type="ARBA" id="ARBA00022679"/>
    </source>
</evidence>
<dbReference type="RefSeq" id="WP_195169663.1">
    <property type="nucleotide sequence ID" value="NZ_CP062983.1"/>
</dbReference>
<evidence type="ECO:0000256" key="5">
    <source>
        <dbReference type="ARBA" id="ARBA00022692"/>
    </source>
</evidence>
<proteinExistence type="predicted"/>
<keyword evidence="7 8" id="KW-0472">Membrane</keyword>
<dbReference type="EMBL" id="CP062983">
    <property type="protein sequence ID" value="QPC81591.1"/>
    <property type="molecule type" value="Genomic_DNA"/>
</dbReference>
<comment type="subcellular location">
    <subcellularLocation>
        <location evidence="1">Cell membrane</location>
        <topology evidence="1">Multi-pass membrane protein</topology>
    </subcellularLocation>
</comment>
<evidence type="ECO:0000256" key="3">
    <source>
        <dbReference type="ARBA" id="ARBA00022676"/>
    </source>
</evidence>
<organism evidence="9 10">
    <name type="scientific">Phototrophicus methaneseepsis</name>
    <dbReference type="NCBI Taxonomy" id="2710758"/>
    <lineage>
        <taxon>Bacteria</taxon>
        <taxon>Bacillati</taxon>
        <taxon>Chloroflexota</taxon>
        <taxon>Candidatus Thermofontia</taxon>
        <taxon>Phototrophicales</taxon>
        <taxon>Phototrophicaceae</taxon>
        <taxon>Phototrophicus</taxon>
    </lineage>
</organism>
<dbReference type="GO" id="GO:0009103">
    <property type="term" value="P:lipopolysaccharide biosynthetic process"/>
    <property type="evidence" value="ECO:0007669"/>
    <property type="project" value="UniProtKB-ARBA"/>
</dbReference>
<evidence type="ECO:0000256" key="8">
    <source>
        <dbReference type="SAM" id="Phobius"/>
    </source>
</evidence>
<feature type="transmembrane region" description="Helical" evidence="8">
    <location>
        <begin position="178"/>
        <end position="203"/>
    </location>
</feature>
<feature type="transmembrane region" description="Helical" evidence="8">
    <location>
        <begin position="322"/>
        <end position="342"/>
    </location>
</feature>
<reference evidence="9 10" key="1">
    <citation type="submission" date="2020-02" db="EMBL/GenBank/DDBJ databases">
        <authorList>
            <person name="Zheng R.K."/>
            <person name="Sun C.M."/>
        </authorList>
    </citation>
    <scope>NUCLEOTIDE SEQUENCE [LARGE SCALE GENOMIC DNA]</scope>
    <source>
        <strain evidence="10">rifampicinis</strain>
    </source>
</reference>
<dbReference type="PANTHER" id="PTHR33908">
    <property type="entry name" value="MANNOSYLTRANSFERASE YKCB-RELATED"/>
    <property type="match status" value="1"/>
</dbReference>
<feature type="transmembrane region" description="Helical" evidence="8">
    <location>
        <begin position="379"/>
        <end position="396"/>
    </location>
</feature>
<accession>A0A7S8E731</accession>
<keyword evidence="3" id="KW-0328">Glycosyltransferase</keyword>
<dbReference type="GO" id="GO:0016763">
    <property type="term" value="F:pentosyltransferase activity"/>
    <property type="evidence" value="ECO:0007669"/>
    <property type="project" value="TreeGrafter"/>
</dbReference>
<feature type="transmembrane region" description="Helical" evidence="8">
    <location>
        <begin position="348"/>
        <end position="367"/>
    </location>
</feature>
<keyword evidence="10" id="KW-1185">Reference proteome</keyword>
<feature type="transmembrane region" description="Helical" evidence="8">
    <location>
        <begin position="296"/>
        <end position="315"/>
    </location>
</feature>